<accession>A0ABU9DJT9</accession>
<dbReference type="InterPro" id="IPR036188">
    <property type="entry name" value="FAD/NAD-bd_sf"/>
</dbReference>
<gene>
    <name evidence="6" type="ORF">WMW72_14570</name>
</gene>
<keyword evidence="5" id="KW-0411">Iron-sulfur</keyword>
<keyword evidence="1" id="KW-0004">4Fe-4S</keyword>
<name>A0ABU9DJT9_9BACL</name>
<dbReference type="EMBL" id="JBBPCC010000008">
    <property type="protein sequence ID" value="MEK8129126.1"/>
    <property type="molecule type" value="Genomic_DNA"/>
</dbReference>
<keyword evidence="4" id="KW-0408">Iron</keyword>
<dbReference type="Proteomes" id="UP001469365">
    <property type="component" value="Unassembled WGS sequence"/>
</dbReference>
<evidence type="ECO:0000256" key="4">
    <source>
        <dbReference type="ARBA" id="ARBA00023004"/>
    </source>
</evidence>
<proteinExistence type="predicted"/>
<evidence type="ECO:0000256" key="1">
    <source>
        <dbReference type="ARBA" id="ARBA00022485"/>
    </source>
</evidence>
<evidence type="ECO:0000256" key="5">
    <source>
        <dbReference type="ARBA" id="ARBA00023014"/>
    </source>
</evidence>
<organism evidence="6 7">
    <name type="scientific">Paenibacillus filicis</name>
    <dbReference type="NCBI Taxonomy" id="669464"/>
    <lineage>
        <taxon>Bacteria</taxon>
        <taxon>Bacillati</taxon>
        <taxon>Bacillota</taxon>
        <taxon>Bacilli</taxon>
        <taxon>Bacillales</taxon>
        <taxon>Paenibacillaceae</taxon>
        <taxon>Paenibacillus</taxon>
    </lineage>
</organism>
<evidence type="ECO:0000256" key="2">
    <source>
        <dbReference type="ARBA" id="ARBA00022723"/>
    </source>
</evidence>
<evidence type="ECO:0000313" key="6">
    <source>
        <dbReference type="EMBL" id="MEK8129126.1"/>
    </source>
</evidence>
<evidence type="ECO:0000256" key="3">
    <source>
        <dbReference type="ARBA" id="ARBA00023002"/>
    </source>
</evidence>
<dbReference type="SUPFAM" id="SSF51905">
    <property type="entry name" value="FAD/NAD(P)-binding domain"/>
    <property type="match status" value="1"/>
</dbReference>
<dbReference type="PANTHER" id="PTHR43498:SF1">
    <property type="entry name" value="COB--COM HETERODISULFIDE REDUCTASE IRON-SULFUR SUBUNIT A"/>
    <property type="match status" value="1"/>
</dbReference>
<sequence length="750" mass="83499">MNSRLFVEVGLMELIQSDVTVVGGGIAGVCAALAAARNGVRVALINDRSVLGGNASSEVRVHINGSAYHGISPSYYGREGGLVEELKLRLFRYNPLYNKKLMYSVSDAVLLDLVYAEPNIDLFLNTSIHETGMEGGRVAWVEGLQLASERKFRFESPYFIDCSGDGIVAYQAGAAYRRGREASSEFDESLAPEEADSYTMGDTILFQTREESFKVPFRRPDFAYDITKLSFFENLKKGLNSRALPRKLGNLGGLWWLEYGGQLDVIGDNEEITLELRKLVYGIWDYIKNSGEYDNVDHLILDYVCPIPGKRESRRFIGDYTLSQKDLTEKPPLPDAVAVGGWAMDLHAAKGIYDEAPATAFHFVPGLYNIPLRSLYARDVPNLLLAGRNISASHVAFGSTRVMATCGCMGQAVGTAAALCVGYGTDPALVGRDRVSELQARLLRDGQTIMGMREETDPYFTSGLTVRASSQRRYSNESGTETAPLDGGLCLVLPVCTDRAESVEIRVKNGGNSSEQLQVTVYGGERKETYIPGPELKRCSLDIAPGYDGWVQLELGCERPADDKVYLVLEGSAELSVYCNEDKPVGAVSFLYRPEYPARVRKWDKSICYRNMRPEQNMYAPGHVVNGYSRPYGLPNVWISARREEAGEPDWLELAFAEPKSLEELQLVFNSQLDLEHFDHPIGPLIKEYNILLTLADGSERLIEVRDNYLSLNKHKLDAERVTTIRLEFLATYGWPYYEVFAVKLYAPKA</sequence>
<keyword evidence="3" id="KW-0560">Oxidoreductase</keyword>
<evidence type="ECO:0000313" key="7">
    <source>
        <dbReference type="Proteomes" id="UP001469365"/>
    </source>
</evidence>
<dbReference type="InterPro" id="IPR039650">
    <property type="entry name" value="HdrA-like"/>
</dbReference>
<comment type="caution">
    <text evidence="6">The sequence shown here is derived from an EMBL/GenBank/DDBJ whole genome shotgun (WGS) entry which is preliminary data.</text>
</comment>
<protein>
    <submittedName>
        <fullName evidence="6">FAD-dependent oxidoreductase</fullName>
    </submittedName>
</protein>
<reference evidence="6 7" key="1">
    <citation type="submission" date="2024-04" db="EMBL/GenBank/DDBJ databases">
        <title>draft genome sequnece of Paenibacillus filicis.</title>
        <authorList>
            <person name="Kim D.-U."/>
        </authorList>
    </citation>
    <scope>NUCLEOTIDE SEQUENCE [LARGE SCALE GENOMIC DNA]</scope>
    <source>
        <strain evidence="6 7">KACC14197</strain>
    </source>
</reference>
<dbReference type="PANTHER" id="PTHR43498">
    <property type="entry name" value="FERREDOXIN:COB-COM HETERODISULFIDE REDUCTASE SUBUNIT A"/>
    <property type="match status" value="1"/>
</dbReference>
<keyword evidence="2" id="KW-0479">Metal-binding</keyword>
<dbReference type="Pfam" id="PF12831">
    <property type="entry name" value="FAD_oxidored"/>
    <property type="match status" value="1"/>
</dbReference>
<keyword evidence="7" id="KW-1185">Reference proteome</keyword>
<dbReference type="Gene3D" id="3.50.50.60">
    <property type="entry name" value="FAD/NAD(P)-binding domain"/>
    <property type="match status" value="1"/>
</dbReference>